<evidence type="ECO:0000313" key="4">
    <source>
        <dbReference type="Proteomes" id="UP000782880"/>
    </source>
</evidence>
<feature type="domain" description="Integrase catalytic" evidence="2">
    <location>
        <begin position="236"/>
        <end position="450"/>
    </location>
</feature>
<dbReference type="PROSITE" id="PS50994">
    <property type="entry name" value="INTEGRASE"/>
    <property type="match status" value="1"/>
</dbReference>
<reference evidence="3" key="1">
    <citation type="journal article" date="2021" name="PeerJ">
        <title>Extensive microbial diversity within the chicken gut microbiome revealed by metagenomics and culture.</title>
        <authorList>
            <person name="Gilroy R."/>
            <person name="Ravi A."/>
            <person name="Getino M."/>
            <person name="Pursley I."/>
            <person name="Horton D.L."/>
            <person name="Alikhan N.F."/>
            <person name="Baker D."/>
            <person name="Gharbi K."/>
            <person name="Hall N."/>
            <person name="Watson M."/>
            <person name="Adriaenssens E.M."/>
            <person name="Foster-Nyarko E."/>
            <person name="Jarju S."/>
            <person name="Secka A."/>
            <person name="Antonio M."/>
            <person name="Oren A."/>
            <person name="Chaudhuri R.R."/>
            <person name="La Ragione R."/>
            <person name="Hildebrand F."/>
            <person name="Pallen M.J."/>
        </authorList>
    </citation>
    <scope>NUCLEOTIDE SEQUENCE</scope>
    <source>
        <strain evidence="3">ChiBcec21-2208</strain>
    </source>
</reference>
<accession>A0A921IL90</accession>
<dbReference type="EMBL" id="DYVE01000270">
    <property type="protein sequence ID" value="HJG29056.1"/>
    <property type="molecule type" value="Genomic_DNA"/>
</dbReference>
<dbReference type="InterPro" id="IPR001584">
    <property type="entry name" value="Integrase_cat-core"/>
</dbReference>
<feature type="non-terminal residue" evidence="3">
    <location>
        <position position="1"/>
    </location>
</feature>
<dbReference type="InterPro" id="IPR036397">
    <property type="entry name" value="RNaseH_sf"/>
</dbReference>
<organism evidence="3 4">
    <name type="scientific">Subdoligranulum variabile</name>
    <dbReference type="NCBI Taxonomy" id="214851"/>
    <lineage>
        <taxon>Bacteria</taxon>
        <taxon>Bacillati</taxon>
        <taxon>Bacillota</taxon>
        <taxon>Clostridia</taxon>
        <taxon>Eubacteriales</taxon>
        <taxon>Oscillospiraceae</taxon>
        <taxon>Subdoligranulum</taxon>
    </lineage>
</organism>
<reference evidence="3" key="2">
    <citation type="submission" date="2021-09" db="EMBL/GenBank/DDBJ databases">
        <authorList>
            <person name="Gilroy R."/>
        </authorList>
    </citation>
    <scope>NUCLEOTIDE SEQUENCE</scope>
    <source>
        <strain evidence="3">ChiBcec21-2208</strain>
    </source>
</reference>
<evidence type="ECO:0000313" key="3">
    <source>
        <dbReference type="EMBL" id="HJG29056.1"/>
    </source>
</evidence>
<dbReference type="Proteomes" id="UP000782880">
    <property type="component" value="Unassembled WGS sequence"/>
</dbReference>
<dbReference type="InterPro" id="IPR012337">
    <property type="entry name" value="RNaseH-like_sf"/>
</dbReference>
<dbReference type="Gene3D" id="3.30.420.10">
    <property type="entry name" value="Ribonuclease H-like superfamily/Ribonuclease H"/>
    <property type="match status" value="1"/>
</dbReference>
<evidence type="ECO:0000256" key="1">
    <source>
        <dbReference type="SAM" id="MobiDB-lite"/>
    </source>
</evidence>
<feature type="region of interest" description="Disordered" evidence="1">
    <location>
        <begin position="595"/>
        <end position="620"/>
    </location>
</feature>
<protein>
    <submittedName>
        <fullName evidence="3">Transposase family protein</fullName>
    </submittedName>
</protein>
<evidence type="ECO:0000259" key="2">
    <source>
        <dbReference type="PROSITE" id="PS50994"/>
    </source>
</evidence>
<dbReference type="SUPFAM" id="SSF53098">
    <property type="entry name" value="Ribonuclease H-like"/>
    <property type="match status" value="1"/>
</dbReference>
<dbReference type="GO" id="GO:0015074">
    <property type="term" value="P:DNA integration"/>
    <property type="evidence" value="ECO:0007669"/>
    <property type="project" value="InterPro"/>
</dbReference>
<dbReference type="AlphaFoldDB" id="A0A921IL90"/>
<proteinExistence type="predicted"/>
<comment type="caution">
    <text evidence="3">The sequence shown here is derived from an EMBL/GenBank/DDBJ whole genome shotgun (WGS) entry which is preliminary data.</text>
</comment>
<name>A0A921IL90_9FIRM</name>
<gene>
    <name evidence="3" type="ORF">K8V20_10505</name>
</gene>
<sequence>TKKLTIFLLPSKDLVKWATEGAARVEKSNSSNILLPDLKDENYLKKQALMQFIMQEYGPLYEKLYGKTTKTNLKKTMEDLGIQRDAAWRAIRRFLQSGLDMAAIVDGRSLRSGKRNPYKYSKKTGHPTMNALGKGVPLTDEIRTYFDEAIKDFLIGRAKTKKDAYMTMIEKHFINEEETPTGIRVSVLPDNLRPTLKQFLNYTRVRVPQEEIDKAKTSAREQRNNKRLLLSDNLQGVMGPGDLWEVDECEIDLSLVSVENPSVTVGRPIVYVMIDVYTRMIVAYSVAFDNNSVLGITNCFLNLLDDKQELCNRFGIQIGANEWPSKILPLRLRSDYGAEYISHAMDTICCKLGVAKELVSPATGSLKGQVEQLFHQIHAAQNSLLEGKGLIEKRYDSNHHQEAILNIQEFEAVLLTYIVGHNRKYMEKYPLTKDMRQQNVEPRPIDLWKYGVSLNGSPRPITNEVMFRHSLLLPVKASVGRAGITFKGLFYINLQDEALLRDMYLASTHGKKKLESACIDPRNISHLYYIREGKLMTASLNYKKTGMKEYEGMTLSEYNALHNKKKDDDAIGRETNLQMDIAIRDRQAKIVSEAQKRHLSPSTENLRANRAAEKKARAQQTPIIPKEKAVVETAAVQSLSKKGNGPILPVSASDALREFNEEEFDE</sequence>
<dbReference type="GO" id="GO:0003676">
    <property type="term" value="F:nucleic acid binding"/>
    <property type="evidence" value="ECO:0007669"/>
    <property type="project" value="InterPro"/>
</dbReference>